<name>A0A9Q3BHK4_9BASI</name>
<gene>
    <name evidence="2" type="ORF">O181_005154</name>
</gene>
<evidence type="ECO:0000259" key="1">
    <source>
        <dbReference type="Pfam" id="PF00078"/>
    </source>
</evidence>
<evidence type="ECO:0000313" key="2">
    <source>
        <dbReference type="EMBL" id="MBW0465439.1"/>
    </source>
</evidence>
<organism evidence="2 3">
    <name type="scientific">Austropuccinia psidii MF-1</name>
    <dbReference type="NCBI Taxonomy" id="1389203"/>
    <lineage>
        <taxon>Eukaryota</taxon>
        <taxon>Fungi</taxon>
        <taxon>Dikarya</taxon>
        <taxon>Basidiomycota</taxon>
        <taxon>Pucciniomycotina</taxon>
        <taxon>Pucciniomycetes</taxon>
        <taxon>Pucciniales</taxon>
        <taxon>Sphaerophragmiaceae</taxon>
        <taxon>Austropuccinia</taxon>
    </lineage>
</organism>
<keyword evidence="3" id="KW-1185">Reference proteome</keyword>
<sequence>MIPHALDKLAKSKYINKMDFMEGFHQSAVTPNALKLPRIICHIGIYEFKRMTFGLNNAPSHFQEIMDTIFLEKIFECWMIVCIDDIIISAEKWEEHVQYIERVSSTFTLINLKVLLKNFNFSKQELLELGRKVLGLSLAIDQTKVSAVLQNPVPKSINKIKSILGFSSYYRKHI</sequence>
<dbReference type="InterPro" id="IPR051320">
    <property type="entry name" value="Viral_Replic_Matur_Polypro"/>
</dbReference>
<dbReference type="InterPro" id="IPR000477">
    <property type="entry name" value="RT_dom"/>
</dbReference>
<reference evidence="2" key="1">
    <citation type="submission" date="2021-03" db="EMBL/GenBank/DDBJ databases">
        <title>Draft genome sequence of rust myrtle Austropuccinia psidii MF-1, a brazilian biotype.</title>
        <authorList>
            <person name="Quecine M.C."/>
            <person name="Pachon D.M.R."/>
            <person name="Bonatelli M.L."/>
            <person name="Correr F.H."/>
            <person name="Franceschini L.M."/>
            <person name="Leite T.F."/>
            <person name="Margarido G.R.A."/>
            <person name="Almeida C.A."/>
            <person name="Ferrarezi J.A."/>
            <person name="Labate C.A."/>
        </authorList>
    </citation>
    <scope>NUCLEOTIDE SEQUENCE</scope>
    <source>
        <strain evidence="2">MF-1</strain>
    </source>
</reference>
<dbReference type="Proteomes" id="UP000765509">
    <property type="component" value="Unassembled WGS sequence"/>
</dbReference>
<dbReference type="AlphaFoldDB" id="A0A9Q3BHK4"/>
<dbReference type="PANTHER" id="PTHR33064">
    <property type="entry name" value="POL PROTEIN"/>
    <property type="match status" value="1"/>
</dbReference>
<feature type="domain" description="Reverse transcriptase" evidence="1">
    <location>
        <begin position="5"/>
        <end position="122"/>
    </location>
</feature>
<dbReference type="EMBL" id="AVOT02001041">
    <property type="protein sequence ID" value="MBW0465439.1"/>
    <property type="molecule type" value="Genomic_DNA"/>
</dbReference>
<evidence type="ECO:0000313" key="3">
    <source>
        <dbReference type="Proteomes" id="UP000765509"/>
    </source>
</evidence>
<dbReference type="Gene3D" id="3.30.70.270">
    <property type="match status" value="1"/>
</dbReference>
<proteinExistence type="predicted"/>
<dbReference type="SUPFAM" id="SSF56672">
    <property type="entry name" value="DNA/RNA polymerases"/>
    <property type="match status" value="1"/>
</dbReference>
<comment type="caution">
    <text evidence="2">The sequence shown here is derived from an EMBL/GenBank/DDBJ whole genome shotgun (WGS) entry which is preliminary data.</text>
</comment>
<accession>A0A9Q3BHK4</accession>
<dbReference type="Pfam" id="PF00078">
    <property type="entry name" value="RVT_1"/>
    <property type="match status" value="1"/>
</dbReference>
<dbReference type="InterPro" id="IPR043502">
    <property type="entry name" value="DNA/RNA_pol_sf"/>
</dbReference>
<protein>
    <recommendedName>
        <fullName evidence="1">Reverse transcriptase domain-containing protein</fullName>
    </recommendedName>
</protein>
<dbReference type="OrthoDB" id="103417at2759"/>
<dbReference type="InterPro" id="IPR043128">
    <property type="entry name" value="Rev_trsase/Diguanyl_cyclase"/>
</dbReference>
<dbReference type="PANTHER" id="PTHR33064:SF37">
    <property type="entry name" value="RIBONUCLEASE H"/>
    <property type="match status" value="1"/>
</dbReference>